<dbReference type="PDBsum" id="5OI9"/>
<dbReference type="PDB" id="5OID">
    <property type="method" value="X-ray"/>
    <property type="resolution" value="4.60 A"/>
    <property type="chains" value="A=1-348"/>
</dbReference>
<dbReference type="InterPro" id="IPR057731">
    <property type="entry name" value="STIL_N"/>
</dbReference>
<gene>
    <name evidence="3" type="ORF">TRIADDRAFT_58880</name>
</gene>
<dbReference type="SMR" id="B3S3X5"/>
<feature type="region of interest" description="Disordered" evidence="1">
    <location>
        <begin position="368"/>
        <end position="393"/>
    </location>
</feature>
<dbReference type="HOGENOM" id="CLU_339903_0_0_1"/>
<keyword evidence="4" id="KW-1185">Reference proteome</keyword>
<dbReference type="CTD" id="6756114"/>
<feature type="compositionally biased region" description="Low complexity" evidence="1">
    <location>
        <begin position="588"/>
        <end position="597"/>
    </location>
</feature>
<dbReference type="GeneID" id="6756114"/>
<dbReference type="Proteomes" id="UP000009022">
    <property type="component" value="Unassembled WGS sequence"/>
</dbReference>
<reference evidence="5 6" key="2">
    <citation type="journal article" date="2018" name="Nat. Commun.">
        <title>Direct binding of CEP85 to STIL ensures robust PLK4 activation and efficient centriole assembly.</title>
        <authorList>
            <person name="Liu Y."/>
            <person name="Gupta G.D."/>
            <person name="Barnabas D.D."/>
            <person name="Agircan F.G."/>
            <person name="Mehmood S."/>
            <person name="Wu D."/>
            <person name="Coyaud E."/>
            <person name="Johnson C.M."/>
            <person name="McLaughlin S.H."/>
            <person name="Andreeva A."/>
            <person name="Freund S.M.V."/>
            <person name="Robinson C.V."/>
            <person name="Cheung S.W.T."/>
            <person name="Raught B."/>
            <person name="Pelletier L."/>
            <person name="van Breugel M."/>
        </authorList>
    </citation>
    <scope>X-RAY CRYSTALLOGRAPHY (2.09 ANGSTROMS) OF 2-348</scope>
</reference>
<dbReference type="STRING" id="10228.B3S3X5"/>
<dbReference type="GO" id="GO:0007052">
    <property type="term" value="P:mitotic spindle organization"/>
    <property type="evidence" value="ECO:0000318"/>
    <property type="project" value="GO_Central"/>
</dbReference>
<organism evidence="3 4">
    <name type="scientific">Trichoplax adhaerens</name>
    <name type="common">Trichoplax reptans</name>
    <dbReference type="NCBI Taxonomy" id="10228"/>
    <lineage>
        <taxon>Eukaryota</taxon>
        <taxon>Metazoa</taxon>
        <taxon>Placozoa</taxon>
        <taxon>Uniplacotomia</taxon>
        <taxon>Trichoplacea</taxon>
        <taxon>Trichoplacidae</taxon>
        <taxon>Trichoplax</taxon>
    </lineage>
</organism>
<dbReference type="PDBsum" id="5OID"/>
<dbReference type="PDB" id="5OI9">
    <property type="method" value="X-ray"/>
    <property type="resolution" value="2.09 A"/>
    <property type="chains" value="A/B=2-348"/>
</dbReference>
<evidence type="ECO:0000313" key="3">
    <source>
        <dbReference type="EMBL" id="EDV22545.1"/>
    </source>
</evidence>
<evidence type="ECO:0007829" key="6">
    <source>
        <dbReference type="PDB" id="5OID"/>
    </source>
</evidence>
<dbReference type="OrthoDB" id="76173at2759"/>
<dbReference type="PANTHER" id="PTHR15128">
    <property type="entry name" value="TAL1 SCL INTERRUPTING LOCUS"/>
    <property type="match status" value="1"/>
</dbReference>
<dbReference type="PhylomeDB" id="B3S3X5"/>
<proteinExistence type="evidence at protein level"/>
<evidence type="ECO:0000259" key="2">
    <source>
        <dbReference type="Pfam" id="PF15253"/>
    </source>
</evidence>
<dbReference type="GO" id="GO:0071539">
    <property type="term" value="P:protein localization to centrosome"/>
    <property type="evidence" value="ECO:0000318"/>
    <property type="project" value="GO_Central"/>
</dbReference>
<dbReference type="GO" id="GO:0005815">
    <property type="term" value="C:microtubule organizing center"/>
    <property type="evidence" value="ECO:0000318"/>
    <property type="project" value="GO_Central"/>
</dbReference>
<evidence type="ECO:0000256" key="1">
    <source>
        <dbReference type="SAM" id="MobiDB-lite"/>
    </source>
</evidence>
<keyword evidence="5 6" id="KW-0002">3D-structure</keyword>
<dbReference type="KEGG" id="tad:TRIADDRAFT_58880"/>
<dbReference type="GO" id="GO:0031023">
    <property type="term" value="P:microtubule organizing center organization"/>
    <property type="evidence" value="ECO:0000318"/>
    <property type="project" value="GO_Central"/>
</dbReference>
<dbReference type="PANTHER" id="PTHR15128:SF0">
    <property type="entry name" value="SCL-INTERRUPTING LOCUS PROTEIN"/>
    <property type="match status" value="1"/>
</dbReference>
<dbReference type="InterPro" id="IPR026123">
    <property type="entry name" value="STIL"/>
</dbReference>
<dbReference type="Pfam" id="PF15253">
    <property type="entry name" value="STIL_N"/>
    <property type="match status" value="1"/>
</dbReference>
<dbReference type="InParanoid" id="B3S3X5"/>
<name>B3S3X5_TRIAD</name>
<protein>
    <recommendedName>
        <fullName evidence="2">STIL N-terminal domain-containing protein</fullName>
    </recommendedName>
</protein>
<dbReference type="AlphaFoldDB" id="B3S3X5"/>
<accession>B3S3X5</accession>
<dbReference type="RefSeq" id="XP_002115089.1">
    <property type="nucleotide sequence ID" value="XM_002115053.1"/>
</dbReference>
<reference evidence="3 4" key="1">
    <citation type="journal article" date="2008" name="Nature">
        <title>The Trichoplax genome and the nature of placozoans.</title>
        <authorList>
            <person name="Srivastava M."/>
            <person name="Begovic E."/>
            <person name="Chapman J."/>
            <person name="Putnam N.H."/>
            <person name="Hellsten U."/>
            <person name="Kawashima T."/>
            <person name="Kuo A."/>
            <person name="Mitros T."/>
            <person name="Salamov A."/>
            <person name="Carpenter M.L."/>
            <person name="Signorovitch A.Y."/>
            <person name="Moreno M.A."/>
            <person name="Kamm K."/>
            <person name="Grimwood J."/>
            <person name="Schmutz J."/>
            <person name="Shapiro H."/>
            <person name="Grigoriev I.V."/>
            <person name="Buss L.W."/>
            <person name="Schierwater B."/>
            <person name="Dellaporta S.L."/>
            <person name="Rokhsar D.S."/>
        </authorList>
    </citation>
    <scope>NUCLEOTIDE SEQUENCE [LARGE SCALE GENOMIC DNA]</scope>
    <source>
        <strain evidence="3 4">Grell-BS-1999</strain>
    </source>
</reference>
<feature type="compositionally biased region" description="Basic and acidic residues" evidence="1">
    <location>
        <begin position="368"/>
        <end position="380"/>
    </location>
</feature>
<dbReference type="EMBL" id="DS985249">
    <property type="protein sequence ID" value="EDV22545.1"/>
    <property type="molecule type" value="Genomic_DNA"/>
</dbReference>
<evidence type="ECO:0007829" key="5">
    <source>
        <dbReference type="PDB" id="5OI9"/>
    </source>
</evidence>
<feature type="domain" description="STIL N-terminal" evidence="2">
    <location>
        <begin position="14"/>
        <end position="347"/>
    </location>
</feature>
<evidence type="ECO:0000313" key="4">
    <source>
        <dbReference type="Proteomes" id="UP000009022"/>
    </source>
</evidence>
<sequence length="836" mass="93749">MATNENLPEIMTKLWDSKAQGEQEELHLLKGSDCNLTIDITEKCLRLAQRSAYQLHTETSATKRIQKFFLLGSLNINKDDRVIINIDRFDPGRIIDRKEGNKSLHVPTAVIPGDVIIPLSMQLACLGSEGVSPFSISEYYDAFQTLTKNLKLSCDSVDIKDMLSLKIHATYYVDSDEISINVTSGVVVPSALITAVPILPVSIVPTALARSLSGPLHLSNFQDTQKSGYVAINNSHNLLLVLDSDPKLSSIPLVGIWVDGVISIHHPYVWSACMRYLYSQRLTNKIRDGSTGFILVLYTQTRPKPEFWECSFSGKSDKFLYCQASDDIFMEKVAKTRNEYMRLQLVPNYMNSAFLRAKESFIMESNSGEKRDFIDSKSPEPRPTPTPYSRDIQNIKGLPDQEVANGLNELSLSVEDDTSCTSDSDDCIDQEVPGVIASEDDNVDKDLRNPAAAAQEESLSNTAAVVEINHLACDTDQTVKQSNSVVKDRNIESLKDDKLADDMSTKALNAGVGDELNETYETLAQTELKKLSALAHVRRRKELIWTALTNGEERKAVPFGNGNESFNVEDDKSKSLPSMDSQGDGRLSNDSSIVQSDSDSDNRKVSINQGNAGEKGQDSSIASASSKEESKLIVERTHEIQLHKITKEWKKFNTGKDGQWDKENSITSMSHLIPDMDRQDEVNFKKTVGKITDNRFLQGYSFDEFPDDDCESSSHESTNIGSSLVPSAERICEKYLKHFRPLQSLKYDNNMSFATVRYMEKHNLLTVNDKNLEKHKYHETPINVNEIPNSHRYRASITESIEIIDRSNNEDTLKSSKRSNMKVLDISRLKHLPKLM</sequence>
<feature type="region of interest" description="Disordered" evidence="1">
    <location>
        <begin position="555"/>
        <end position="630"/>
    </location>
</feature>
<dbReference type="eggNOG" id="ENOG502QVJ5">
    <property type="taxonomic scope" value="Eukaryota"/>
</dbReference>
<dbReference type="GO" id="GO:0007224">
    <property type="term" value="P:smoothened signaling pathway"/>
    <property type="evidence" value="ECO:0000318"/>
    <property type="project" value="GO_Central"/>
</dbReference>